<gene>
    <name evidence="2" type="ORF">CLV32_4557</name>
</gene>
<dbReference type="AlphaFoldDB" id="A0A4R6ICL1"/>
<evidence type="ECO:0000313" key="3">
    <source>
        <dbReference type="Proteomes" id="UP000295499"/>
    </source>
</evidence>
<organism evidence="2 3">
    <name type="scientific">Pedobacter duraquae</name>
    <dbReference type="NCBI Taxonomy" id="425511"/>
    <lineage>
        <taxon>Bacteria</taxon>
        <taxon>Pseudomonadati</taxon>
        <taxon>Bacteroidota</taxon>
        <taxon>Sphingobacteriia</taxon>
        <taxon>Sphingobacteriales</taxon>
        <taxon>Sphingobacteriaceae</taxon>
        <taxon>Pedobacter</taxon>
    </lineage>
</organism>
<dbReference type="OrthoDB" id="883307at2"/>
<sequence length="225" mass="24646">MRAITSSGYYLKSANLLAHFSLLISLLVTGCGPAPEHPVASNNTKKAKPDTISAPVVSQVVPDTTNQTECPRGASEPVVKKSVFPDAHFVLQADRMTGLETFSMPQGDKVKITQSGCEYYTLKFEIETTRFAADTTDLSYWRSAAITLMRQVNKGLQTPLEIVKGLDAVSARIKSGESNPADMLSLGEEVDYGGSDPREYLTIDRISRLADKRYLLQITFSYGPM</sequence>
<proteinExistence type="predicted"/>
<keyword evidence="3" id="KW-1185">Reference proteome</keyword>
<dbReference type="PROSITE" id="PS51257">
    <property type="entry name" value="PROKAR_LIPOPROTEIN"/>
    <property type="match status" value="1"/>
</dbReference>
<evidence type="ECO:0000256" key="1">
    <source>
        <dbReference type="SAM" id="SignalP"/>
    </source>
</evidence>
<feature type="signal peptide" evidence="1">
    <location>
        <begin position="1"/>
        <end position="30"/>
    </location>
</feature>
<protein>
    <recommendedName>
        <fullName evidence="4">Lipoprotein</fullName>
    </recommendedName>
</protein>
<dbReference type="Proteomes" id="UP000295499">
    <property type="component" value="Unassembled WGS sequence"/>
</dbReference>
<dbReference type="EMBL" id="SNWM01000007">
    <property type="protein sequence ID" value="TDO19317.1"/>
    <property type="molecule type" value="Genomic_DNA"/>
</dbReference>
<feature type="chain" id="PRO_5020637648" description="Lipoprotein" evidence="1">
    <location>
        <begin position="31"/>
        <end position="225"/>
    </location>
</feature>
<name>A0A4R6ICL1_9SPHI</name>
<keyword evidence="1" id="KW-0732">Signal</keyword>
<comment type="caution">
    <text evidence="2">The sequence shown here is derived from an EMBL/GenBank/DDBJ whole genome shotgun (WGS) entry which is preliminary data.</text>
</comment>
<dbReference type="RefSeq" id="WP_133559150.1">
    <property type="nucleotide sequence ID" value="NZ_SNWM01000007.1"/>
</dbReference>
<reference evidence="2 3" key="1">
    <citation type="submission" date="2019-03" db="EMBL/GenBank/DDBJ databases">
        <title>Genomic Encyclopedia of Archaeal and Bacterial Type Strains, Phase II (KMG-II): from individual species to whole genera.</title>
        <authorList>
            <person name="Goeker M."/>
        </authorList>
    </citation>
    <scope>NUCLEOTIDE SEQUENCE [LARGE SCALE GENOMIC DNA]</scope>
    <source>
        <strain evidence="2 3">DSM 19034</strain>
    </source>
</reference>
<evidence type="ECO:0008006" key="4">
    <source>
        <dbReference type="Google" id="ProtNLM"/>
    </source>
</evidence>
<accession>A0A4R6ICL1</accession>
<evidence type="ECO:0000313" key="2">
    <source>
        <dbReference type="EMBL" id="TDO19317.1"/>
    </source>
</evidence>